<accession>A0ACB6QFQ8</accession>
<organism evidence="1 2">
    <name type="scientific">Lindgomyces ingoldianus</name>
    <dbReference type="NCBI Taxonomy" id="673940"/>
    <lineage>
        <taxon>Eukaryota</taxon>
        <taxon>Fungi</taxon>
        <taxon>Dikarya</taxon>
        <taxon>Ascomycota</taxon>
        <taxon>Pezizomycotina</taxon>
        <taxon>Dothideomycetes</taxon>
        <taxon>Pleosporomycetidae</taxon>
        <taxon>Pleosporales</taxon>
        <taxon>Lindgomycetaceae</taxon>
        <taxon>Lindgomyces</taxon>
    </lineage>
</organism>
<dbReference type="Proteomes" id="UP000799755">
    <property type="component" value="Unassembled WGS sequence"/>
</dbReference>
<protein>
    <submittedName>
        <fullName evidence="1">Uncharacterized protein</fullName>
    </submittedName>
</protein>
<evidence type="ECO:0000313" key="2">
    <source>
        <dbReference type="Proteomes" id="UP000799755"/>
    </source>
</evidence>
<name>A0ACB6QFQ8_9PLEO</name>
<comment type="caution">
    <text evidence="1">The sequence shown here is derived from an EMBL/GenBank/DDBJ whole genome shotgun (WGS) entry which is preliminary data.</text>
</comment>
<reference evidence="1" key="1">
    <citation type="journal article" date="2020" name="Stud. Mycol.">
        <title>101 Dothideomycetes genomes: a test case for predicting lifestyles and emergence of pathogens.</title>
        <authorList>
            <person name="Haridas S."/>
            <person name="Albert R."/>
            <person name="Binder M."/>
            <person name="Bloem J."/>
            <person name="Labutti K."/>
            <person name="Salamov A."/>
            <person name="Andreopoulos B."/>
            <person name="Baker S."/>
            <person name="Barry K."/>
            <person name="Bills G."/>
            <person name="Bluhm B."/>
            <person name="Cannon C."/>
            <person name="Castanera R."/>
            <person name="Culley D."/>
            <person name="Daum C."/>
            <person name="Ezra D."/>
            <person name="Gonzalez J."/>
            <person name="Henrissat B."/>
            <person name="Kuo A."/>
            <person name="Liang C."/>
            <person name="Lipzen A."/>
            <person name="Lutzoni F."/>
            <person name="Magnuson J."/>
            <person name="Mondo S."/>
            <person name="Nolan M."/>
            <person name="Ohm R."/>
            <person name="Pangilinan J."/>
            <person name="Park H.-J."/>
            <person name="Ramirez L."/>
            <person name="Alfaro M."/>
            <person name="Sun H."/>
            <person name="Tritt A."/>
            <person name="Yoshinaga Y."/>
            <person name="Zwiers L.-H."/>
            <person name="Turgeon B."/>
            <person name="Goodwin S."/>
            <person name="Spatafora J."/>
            <person name="Crous P."/>
            <person name="Grigoriev I."/>
        </authorList>
    </citation>
    <scope>NUCLEOTIDE SEQUENCE</scope>
    <source>
        <strain evidence="1">ATCC 200398</strain>
    </source>
</reference>
<evidence type="ECO:0000313" key="1">
    <source>
        <dbReference type="EMBL" id="KAF2465705.1"/>
    </source>
</evidence>
<dbReference type="EMBL" id="MU003528">
    <property type="protein sequence ID" value="KAF2465705.1"/>
    <property type="molecule type" value="Genomic_DNA"/>
</dbReference>
<proteinExistence type="predicted"/>
<gene>
    <name evidence="1" type="ORF">BDR25DRAFT_336819</name>
</gene>
<keyword evidence="2" id="KW-1185">Reference proteome</keyword>
<sequence>MQRIQRKFGVFLPRVPNEADIESMLRDFNDSDQMLEKIESAAKEWRDAWTNILSHQLNSVEHFHTLYKPLGAKGGDYSSHVATDTPPETLERCSQLHVAFAELKTDMGEELADVESKLVIPVKLARDSLKPMKKTIKRREEKKLDYERYKGRAETLQRKQNRSDRDNIALNKHEADLQRATHDYEFADEVLRTQLPRLNAATFSLLPHLLANQIILQNNLIGNLYTVLHQYSRENGYPDPPPEPEEVIPMWDSSFTSLRKEMENGFELLRTGKAIHQPMRLPEKGATLTGLGIRNKVIPGRRTNSQPIVPSATSPRPGHSLPPPADPGLKTKPSYNSLTASKPRIGGAHSPGLSPAPAFDSPWSRRTSNASSVGTNGHDDYFGRSRVASAASSGSLTPNPAAGKKKPPPPPPKKIGSFHGEYVTAMYDFDGLNEGDLAFREGERIRVLKKTNSSHDWWEGEVRGQKGSFPANYCK</sequence>